<keyword evidence="1" id="KW-0175">Coiled coil</keyword>
<feature type="coiled-coil region" evidence="1">
    <location>
        <begin position="518"/>
        <end position="599"/>
    </location>
</feature>
<reference evidence="3" key="1">
    <citation type="journal article" date="2020" name="Stud. Mycol.">
        <title>101 Dothideomycetes genomes: a test case for predicting lifestyles and emergence of pathogens.</title>
        <authorList>
            <person name="Haridas S."/>
            <person name="Albert R."/>
            <person name="Binder M."/>
            <person name="Bloem J."/>
            <person name="Labutti K."/>
            <person name="Salamov A."/>
            <person name="Andreopoulos B."/>
            <person name="Baker S."/>
            <person name="Barry K."/>
            <person name="Bills G."/>
            <person name="Bluhm B."/>
            <person name="Cannon C."/>
            <person name="Castanera R."/>
            <person name="Culley D."/>
            <person name="Daum C."/>
            <person name="Ezra D."/>
            <person name="Gonzalez J."/>
            <person name="Henrissat B."/>
            <person name="Kuo A."/>
            <person name="Liang C."/>
            <person name="Lipzen A."/>
            <person name="Lutzoni F."/>
            <person name="Magnuson J."/>
            <person name="Mondo S."/>
            <person name="Nolan M."/>
            <person name="Ohm R."/>
            <person name="Pangilinan J."/>
            <person name="Park H.-J."/>
            <person name="Ramirez L."/>
            <person name="Alfaro M."/>
            <person name="Sun H."/>
            <person name="Tritt A."/>
            <person name="Yoshinaga Y."/>
            <person name="Zwiers L.-H."/>
            <person name="Turgeon B."/>
            <person name="Goodwin S."/>
            <person name="Spatafora J."/>
            <person name="Crous P."/>
            <person name="Grigoriev I."/>
        </authorList>
    </citation>
    <scope>NUCLEOTIDE SEQUENCE</scope>
    <source>
        <strain evidence="3">CBS 627.86</strain>
    </source>
</reference>
<dbReference type="Proteomes" id="UP000799770">
    <property type="component" value="Unassembled WGS sequence"/>
</dbReference>
<feature type="region of interest" description="Disordered" evidence="2">
    <location>
        <begin position="298"/>
        <end position="317"/>
    </location>
</feature>
<feature type="compositionally biased region" description="Polar residues" evidence="2">
    <location>
        <begin position="298"/>
        <end position="312"/>
    </location>
</feature>
<feature type="compositionally biased region" description="Acidic residues" evidence="2">
    <location>
        <begin position="400"/>
        <end position="409"/>
    </location>
</feature>
<proteinExistence type="predicted"/>
<evidence type="ECO:0000313" key="3">
    <source>
        <dbReference type="EMBL" id="KAF2111373.1"/>
    </source>
</evidence>
<sequence>MAEVIGLTASLITLAGTGAKLAGTLFKVANIIRSAECEARVLAADIQIFSASLTQLSKVLELSHPATNQLRDITVVLINACQALNEELNIRIGDPLPYTSKRRFFTMEMLSLRFRWLIHGEKVAFLKSLIDSFKFTTLLLVSTMDLATALHRHAPESIAESFKSQVESNIGFAERATQDLFQNESAKQSPQTDEAPSSSLVELPQRLQIQSVRSEANDALVMHDFGFKGDGAQLDERAAIVATTSGSTQIEVSNNRDRDNVDDYQLQLSHECSQIFEIHRMTERLAREVLSQTMPRTTWSWSSPASTQQPTMPSAVPGQNMAVIDQVSLPTKRTEVLSERLGIGKPIFQSRTKDTSSSEPPPPEPSTVAADYLDARVDEVKSNVQGAASRGLTTAPPPTAEDDDDDDIDELKHPSTVSTATASSSVIVEEFEDHGRYTEEVTKSSFQPGDQGRQLPNSDWLWHRKESRNRSPLDESRSFGSSWDQLPREDSKTIPTTPPMPPPQGSAEQAILEKLASMLSTEEKRRAQEADIARQKAENEKFSRLENLLIAQQTARIEKEQAKKEAAEMAALKAAEAKRKGDEDKLAKLEELILAQKEEQLKREAAIEAAARAEKAERDAKLAR</sequence>
<feature type="compositionally biased region" description="Basic and acidic residues" evidence="2">
    <location>
        <begin position="433"/>
        <end position="442"/>
    </location>
</feature>
<dbReference type="InterPro" id="IPR039327">
    <property type="entry name" value="CON7-like"/>
</dbReference>
<evidence type="ECO:0000256" key="2">
    <source>
        <dbReference type="SAM" id="MobiDB-lite"/>
    </source>
</evidence>
<evidence type="ECO:0008006" key="5">
    <source>
        <dbReference type="Google" id="ProtNLM"/>
    </source>
</evidence>
<feature type="compositionally biased region" description="Basic and acidic residues" evidence="2">
    <location>
        <begin position="461"/>
        <end position="477"/>
    </location>
</feature>
<feature type="region of interest" description="Disordered" evidence="2">
    <location>
        <begin position="338"/>
        <end position="368"/>
    </location>
</feature>
<protein>
    <recommendedName>
        <fullName evidence="5">Fungal N-terminal domain-containing protein</fullName>
    </recommendedName>
</protein>
<evidence type="ECO:0000313" key="4">
    <source>
        <dbReference type="Proteomes" id="UP000799770"/>
    </source>
</evidence>
<dbReference type="OrthoDB" id="5431013at2759"/>
<dbReference type="PANTHER" id="PTHR36167">
    <property type="entry name" value="C2H2 FINGER DOMAIN TRANSCRIPTION FACTOR (EUROFUNG)-RELATED"/>
    <property type="match status" value="1"/>
</dbReference>
<dbReference type="AlphaFoldDB" id="A0A6A5YX10"/>
<keyword evidence="4" id="KW-1185">Reference proteome</keyword>
<feature type="compositionally biased region" description="Low complexity" evidence="2">
    <location>
        <begin position="415"/>
        <end position="426"/>
    </location>
</feature>
<dbReference type="EMBL" id="ML977334">
    <property type="protein sequence ID" value="KAF2111373.1"/>
    <property type="molecule type" value="Genomic_DNA"/>
</dbReference>
<dbReference type="GO" id="GO:0006355">
    <property type="term" value="P:regulation of DNA-templated transcription"/>
    <property type="evidence" value="ECO:0007669"/>
    <property type="project" value="InterPro"/>
</dbReference>
<gene>
    <name evidence="3" type="ORF">BDV96DRAFT_181880</name>
</gene>
<feature type="region of interest" description="Disordered" evidence="2">
    <location>
        <begin position="382"/>
        <end position="506"/>
    </location>
</feature>
<name>A0A6A5YX10_9PLEO</name>
<dbReference type="PANTHER" id="PTHR36167:SF4">
    <property type="entry name" value="FUNGAL N-TERMINAL DOMAIN-CONTAINING PROTEIN"/>
    <property type="match status" value="1"/>
</dbReference>
<organism evidence="3 4">
    <name type="scientific">Lophiotrema nucula</name>
    <dbReference type="NCBI Taxonomy" id="690887"/>
    <lineage>
        <taxon>Eukaryota</taxon>
        <taxon>Fungi</taxon>
        <taxon>Dikarya</taxon>
        <taxon>Ascomycota</taxon>
        <taxon>Pezizomycotina</taxon>
        <taxon>Dothideomycetes</taxon>
        <taxon>Pleosporomycetidae</taxon>
        <taxon>Pleosporales</taxon>
        <taxon>Lophiotremataceae</taxon>
        <taxon>Lophiotrema</taxon>
    </lineage>
</organism>
<evidence type="ECO:0000256" key="1">
    <source>
        <dbReference type="SAM" id="Coils"/>
    </source>
</evidence>
<accession>A0A6A5YX10</accession>